<reference evidence="1 2" key="2">
    <citation type="journal article" date="2023" name="Mol. Biol. Evol.">
        <title>Genomics of Secondarily Temperate Adaptation in the Only Non-Antarctic Icefish.</title>
        <authorList>
            <person name="Rivera-Colon A.G."/>
            <person name="Rayamajhi N."/>
            <person name="Minhas B.F."/>
            <person name="Madrigal G."/>
            <person name="Bilyk K.T."/>
            <person name="Yoon V."/>
            <person name="Hune M."/>
            <person name="Gregory S."/>
            <person name="Cheng C.H.C."/>
            <person name="Catchen J.M."/>
        </authorList>
    </citation>
    <scope>NUCLEOTIDE SEQUENCE [LARGE SCALE GENOMIC DNA]</scope>
    <source>
        <strain evidence="1">JMC-PN-2008</strain>
    </source>
</reference>
<name>A0AAN7W9Y8_ELEMC</name>
<reference evidence="1 2" key="1">
    <citation type="journal article" date="2023" name="Genes (Basel)">
        <title>Chromosome-Level Genome Assembly and Circadian Gene Repertoire of the Patagonia Blennie Eleginops maclovinus-The Closest Ancestral Proxy of Antarctic Cryonotothenioids.</title>
        <authorList>
            <person name="Cheng C.C."/>
            <person name="Rivera-Colon A.G."/>
            <person name="Minhas B.F."/>
            <person name="Wilson L."/>
            <person name="Rayamajhi N."/>
            <person name="Vargas-Chacoff L."/>
            <person name="Catchen J.M."/>
        </authorList>
    </citation>
    <scope>NUCLEOTIDE SEQUENCE [LARGE SCALE GENOMIC DNA]</scope>
    <source>
        <strain evidence="1">JMC-PN-2008</strain>
    </source>
</reference>
<dbReference type="Proteomes" id="UP001346869">
    <property type="component" value="Unassembled WGS sequence"/>
</dbReference>
<keyword evidence="2" id="KW-1185">Reference proteome</keyword>
<protein>
    <submittedName>
        <fullName evidence="1">Uncharacterized protein</fullName>
    </submittedName>
</protein>
<accession>A0AAN7W9Y8</accession>
<dbReference type="EMBL" id="JAUZQC010000026">
    <property type="protein sequence ID" value="KAK5847951.1"/>
    <property type="molecule type" value="Genomic_DNA"/>
</dbReference>
<comment type="caution">
    <text evidence="1">The sequence shown here is derived from an EMBL/GenBank/DDBJ whole genome shotgun (WGS) entry which is preliminary data.</text>
</comment>
<sequence>MQTCTQQLRLKAVRAEVENEAEEEEGERAGGRRMSQFVDHGIVSVCGRIRNDPLLELLAVSLGSIRFSPLRSLHRFKPSIRLGGIWGRRQAVWSWK</sequence>
<dbReference type="AlphaFoldDB" id="A0AAN7W9Y8"/>
<evidence type="ECO:0000313" key="1">
    <source>
        <dbReference type="EMBL" id="KAK5847951.1"/>
    </source>
</evidence>
<gene>
    <name evidence="1" type="ORF">PBY51_017039</name>
</gene>
<proteinExistence type="predicted"/>
<organism evidence="1 2">
    <name type="scientific">Eleginops maclovinus</name>
    <name type="common">Patagonian blennie</name>
    <name type="synonym">Eleginus maclovinus</name>
    <dbReference type="NCBI Taxonomy" id="56733"/>
    <lineage>
        <taxon>Eukaryota</taxon>
        <taxon>Metazoa</taxon>
        <taxon>Chordata</taxon>
        <taxon>Craniata</taxon>
        <taxon>Vertebrata</taxon>
        <taxon>Euteleostomi</taxon>
        <taxon>Actinopterygii</taxon>
        <taxon>Neopterygii</taxon>
        <taxon>Teleostei</taxon>
        <taxon>Neoteleostei</taxon>
        <taxon>Acanthomorphata</taxon>
        <taxon>Eupercaria</taxon>
        <taxon>Perciformes</taxon>
        <taxon>Notothenioidei</taxon>
        <taxon>Eleginopidae</taxon>
        <taxon>Eleginops</taxon>
    </lineage>
</organism>
<evidence type="ECO:0000313" key="2">
    <source>
        <dbReference type="Proteomes" id="UP001346869"/>
    </source>
</evidence>